<feature type="region of interest" description="Disordered" evidence="4">
    <location>
        <begin position="640"/>
        <end position="666"/>
    </location>
</feature>
<dbReference type="AlphaFoldDB" id="A0A7K0CP67"/>
<dbReference type="Pfam" id="PF00754">
    <property type="entry name" value="F5_F8_type_C"/>
    <property type="match status" value="1"/>
</dbReference>
<dbReference type="GO" id="GO:0005975">
    <property type="term" value="P:carbohydrate metabolic process"/>
    <property type="evidence" value="ECO:0007669"/>
    <property type="project" value="UniProtKB-ARBA"/>
</dbReference>
<evidence type="ECO:0000259" key="7">
    <source>
        <dbReference type="PROSITE" id="PS52009"/>
    </source>
</evidence>
<feature type="signal peptide" evidence="5">
    <location>
        <begin position="1"/>
        <end position="31"/>
    </location>
</feature>
<feature type="chain" id="PRO_5029530194" description="Hyaluronidase" evidence="5">
    <location>
        <begin position="32"/>
        <end position="983"/>
    </location>
</feature>
<dbReference type="Gene3D" id="2.60.120.260">
    <property type="entry name" value="Galactose-binding domain-like"/>
    <property type="match status" value="1"/>
</dbReference>
<feature type="domain" description="GH84" evidence="7">
    <location>
        <begin position="197"/>
        <end position="473"/>
    </location>
</feature>
<gene>
    <name evidence="8" type="ORF">SRB5_52710</name>
</gene>
<feature type="compositionally biased region" description="Pro residues" evidence="4">
    <location>
        <begin position="35"/>
        <end position="45"/>
    </location>
</feature>
<dbReference type="Gene3D" id="3.20.20.80">
    <property type="entry name" value="Glycosidases"/>
    <property type="match status" value="1"/>
</dbReference>
<sequence>MRGRKRTIATAAVLSAAVAGALLGAAPAADAAPSPKGPAPVPEVWPRPQQLRPGGAPVVLAGKDVAVLAAPDTDLYALNVIRAALRPARSVTVASPAAPPPRGTDVVVDVEEAPAGGAADAGPRGGLTPTERALGELGASPQGDLPAGGYRIAARGARVAVSGVGADGLFNAAQTLRQLTAAGRLPGVQVRDWPSAAVRGTAETFYGEPWSHGERLAYLDFMGRTKQNRYLYAPGDDPYRQSKWREPYPAARQAEFRELAARARASHVTLAWAVAPGQDFCFSAAGDREALLRKVAGMRALGVRAFQLQFPDVSYEEWNCGADRAVYGTGPKAAARAQARIANALADALHGGPPLSLLPTEYYQDGATAYRSELATTLDPGVEVAWTGVGVLPRTITGRELAEASGAFRHPLVTQDNYPVNDFDPDRVFLGPYTGREAAVASGSAALLAGAMEQPLATRIPLFTAADFAWNAGAYDPRESWPAAIDDLAATADLDRRALTALARNNASSALDATESAYLRPLLDRFTAAYDSGDRAALAKTAKPLREAFGQLRRAPRDLAALDGELRPWLGQLAREGEAGERAVRMLLAQADGAGALAWRERLALDGLRREIGAGRGRVGEGVLAPFAAKAVAASDTFTGVRSRPPRAADAAMDGRPGTVRRPAPQDRELTLPLGRTALDTLTLLTEPGATAAVALRVPGSGWLPAGKLSPSGFTELRPPRGVRADAVRLSWPGGAAPVVHEVVPWAAGDEALRLELERSVVDVAIGGRAQSVGGRLSGRAPRAVRAALSARAPEGIEVSVPGRVDVPRGASAAVRVSVAVPKGTRPGTYPATVRVAGGETRTLTVRAYRPAAGKDLARGQAAESSGDETPDFPAPAAVDGDPRTRWSSPAGDEAWLRVTLAEPARVGEVVLYWQDAYASRYRVEVSGDGVHWRTGAVVTAGRGGRESVRMDERGVRYVRVVGDERGTVYGYSLWSLEVRAVR</sequence>
<dbReference type="SUPFAM" id="SSF140657">
    <property type="entry name" value="Hyaluronidase post-catalytic domain-like"/>
    <property type="match status" value="1"/>
</dbReference>
<feature type="region of interest" description="Disordered" evidence="4">
    <location>
        <begin position="28"/>
        <end position="48"/>
    </location>
</feature>
<feature type="domain" description="F5/8 type C" evidence="6">
    <location>
        <begin position="848"/>
        <end position="982"/>
    </location>
</feature>
<dbReference type="Pfam" id="PF07555">
    <property type="entry name" value="NAGidase"/>
    <property type="match status" value="1"/>
</dbReference>
<dbReference type="Gene3D" id="1.20.58.460">
    <property type="entry name" value="Hyaluronidase post-catalytic domain-like"/>
    <property type="match status" value="1"/>
</dbReference>
<dbReference type="Proteomes" id="UP000466345">
    <property type="component" value="Unassembled WGS sequence"/>
</dbReference>
<evidence type="ECO:0000256" key="5">
    <source>
        <dbReference type="SAM" id="SignalP"/>
    </source>
</evidence>
<name>A0A7K0CP67_9ACTN</name>
<dbReference type="RefSeq" id="WP_323378505.1">
    <property type="nucleotide sequence ID" value="NZ_WEGJ01000028.1"/>
</dbReference>
<keyword evidence="9" id="KW-1185">Reference proteome</keyword>
<dbReference type="SUPFAM" id="SSF55545">
    <property type="entry name" value="beta-N-acetylhexosaminidase-like domain"/>
    <property type="match status" value="1"/>
</dbReference>
<dbReference type="InterPro" id="IPR029018">
    <property type="entry name" value="Hex-like_dom2"/>
</dbReference>
<protein>
    <recommendedName>
        <fullName evidence="10">Hyaluronidase</fullName>
    </recommendedName>
</protein>
<comment type="similarity">
    <text evidence="3">Belongs to the glycosyl hydrolase 84 family.</text>
</comment>
<evidence type="ECO:0000313" key="8">
    <source>
        <dbReference type="EMBL" id="MQY15093.1"/>
    </source>
</evidence>
<dbReference type="InterPro" id="IPR000421">
    <property type="entry name" value="FA58C"/>
</dbReference>
<reference evidence="8 9" key="1">
    <citation type="submission" date="2019-10" db="EMBL/GenBank/DDBJ databases">
        <title>Streptomyces smaragdinus sp. nov. and Streptomyces fabii sp. nov., isolated from the gut of fungus growing-termite Macrotermes natalensis.</title>
        <authorList>
            <person name="Schwitalla J."/>
            <person name="Benndorf R."/>
            <person name="Martin K."/>
            <person name="De Beer W."/>
            <person name="Kaster A.-K."/>
            <person name="Vollmers J."/>
            <person name="Poulsen M."/>
            <person name="Beemelmanns C."/>
        </authorList>
    </citation>
    <scope>NUCLEOTIDE SEQUENCE [LARGE SCALE GENOMIC DNA]</scope>
    <source>
        <strain evidence="8 9">RB5</strain>
    </source>
</reference>
<feature type="active site" description="Proton donor" evidence="3">
    <location>
        <position position="312"/>
    </location>
</feature>
<comment type="caution">
    <text evidence="8">The sequence shown here is derived from an EMBL/GenBank/DDBJ whole genome shotgun (WGS) entry which is preliminary data.</text>
</comment>
<evidence type="ECO:0000256" key="3">
    <source>
        <dbReference type="PROSITE-ProRule" id="PRU01353"/>
    </source>
</evidence>
<dbReference type="InterPro" id="IPR006311">
    <property type="entry name" value="TAT_signal"/>
</dbReference>
<evidence type="ECO:0000313" key="9">
    <source>
        <dbReference type="Proteomes" id="UP000466345"/>
    </source>
</evidence>
<evidence type="ECO:0000259" key="6">
    <source>
        <dbReference type="PROSITE" id="PS50022"/>
    </source>
</evidence>
<dbReference type="InterPro" id="IPR049019">
    <property type="entry name" value="NagJ-like_helical"/>
</dbReference>
<dbReference type="EMBL" id="WEGJ01000028">
    <property type="protein sequence ID" value="MQY15093.1"/>
    <property type="molecule type" value="Genomic_DNA"/>
</dbReference>
<dbReference type="InterPro" id="IPR017853">
    <property type="entry name" value="GH"/>
</dbReference>
<dbReference type="GO" id="GO:1901135">
    <property type="term" value="P:carbohydrate derivative metabolic process"/>
    <property type="evidence" value="ECO:0007669"/>
    <property type="project" value="UniProtKB-ARBA"/>
</dbReference>
<dbReference type="Pfam" id="PF02838">
    <property type="entry name" value="Glyco_hydro_20b"/>
    <property type="match status" value="1"/>
</dbReference>
<proteinExistence type="inferred from homology"/>
<dbReference type="InterPro" id="IPR015882">
    <property type="entry name" value="HEX_bac_N"/>
</dbReference>
<dbReference type="GO" id="GO:0015929">
    <property type="term" value="F:hexosaminidase activity"/>
    <property type="evidence" value="ECO:0007669"/>
    <property type="project" value="UniProtKB-ARBA"/>
</dbReference>
<dbReference type="PROSITE" id="PS50022">
    <property type="entry name" value="FA58C_3"/>
    <property type="match status" value="1"/>
</dbReference>
<dbReference type="InterPro" id="IPR051822">
    <property type="entry name" value="Glycosyl_Hydrolase_84"/>
</dbReference>
<dbReference type="Pfam" id="PF21774">
    <property type="entry name" value="NagJ_C"/>
    <property type="match status" value="1"/>
</dbReference>
<dbReference type="PANTHER" id="PTHR13170:SF16">
    <property type="entry name" value="PROTEIN O-GLCNACASE"/>
    <property type="match status" value="1"/>
</dbReference>
<dbReference type="SUPFAM" id="SSF51445">
    <property type="entry name" value="(Trans)glycosidases"/>
    <property type="match status" value="1"/>
</dbReference>
<dbReference type="InterPro" id="IPR008979">
    <property type="entry name" value="Galactose-bd-like_sf"/>
</dbReference>
<keyword evidence="2 3" id="KW-0326">Glycosidase</keyword>
<dbReference type="Gene3D" id="3.30.379.10">
    <property type="entry name" value="Chitobiase/beta-hexosaminidase domain 2-like"/>
    <property type="match status" value="1"/>
</dbReference>
<evidence type="ECO:0000256" key="2">
    <source>
        <dbReference type="ARBA" id="ARBA00023295"/>
    </source>
</evidence>
<dbReference type="PROSITE" id="PS51318">
    <property type="entry name" value="TAT"/>
    <property type="match status" value="1"/>
</dbReference>
<evidence type="ECO:0008006" key="10">
    <source>
        <dbReference type="Google" id="ProtNLM"/>
    </source>
</evidence>
<dbReference type="SUPFAM" id="SSF49785">
    <property type="entry name" value="Galactose-binding domain-like"/>
    <property type="match status" value="1"/>
</dbReference>
<feature type="region of interest" description="Disordered" evidence="4">
    <location>
        <begin position="855"/>
        <end position="889"/>
    </location>
</feature>
<keyword evidence="5" id="KW-0732">Signal</keyword>
<dbReference type="PANTHER" id="PTHR13170">
    <property type="entry name" value="O-GLCNACASE"/>
    <property type="match status" value="1"/>
</dbReference>
<organism evidence="8 9">
    <name type="scientific">Streptomyces smaragdinus</name>
    <dbReference type="NCBI Taxonomy" id="2585196"/>
    <lineage>
        <taxon>Bacteria</taxon>
        <taxon>Bacillati</taxon>
        <taxon>Actinomycetota</taxon>
        <taxon>Actinomycetes</taxon>
        <taxon>Kitasatosporales</taxon>
        <taxon>Streptomycetaceae</taxon>
        <taxon>Streptomyces</taxon>
    </lineage>
</organism>
<evidence type="ECO:0000256" key="1">
    <source>
        <dbReference type="ARBA" id="ARBA00022801"/>
    </source>
</evidence>
<keyword evidence="1 3" id="KW-0378">Hydrolase</keyword>
<dbReference type="PROSITE" id="PS52009">
    <property type="entry name" value="GH84"/>
    <property type="match status" value="1"/>
</dbReference>
<dbReference type="InterPro" id="IPR011496">
    <property type="entry name" value="O-GlcNAcase_cat"/>
</dbReference>
<evidence type="ECO:0000256" key="4">
    <source>
        <dbReference type="SAM" id="MobiDB-lite"/>
    </source>
</evidence>
<accession>A0A7K0CP67</accession>